<evidence type="ECO:0000256" key="1">
    <source>
        <dbReference type="ARBA" id="ARBA00023054"/>
    </source>
</evidence>
<dbReference type="Ensembl" id="ENSPANT00000026967.3">
    <property type="protein sequence ID" value="ENSPANP00000005751.3"/>
    <property type="gene ID" value="ENSPANG00000007245.3"/>
</dbReference>
<dbReference type="PANTHER" id="PTHR14199:SF45">
    <property type="entry name" value="NEUROBLASTOMA BREAKPOINT FAMILY MEMBER 3"/>
    <property type="match status" value="1"/>
</dbReference>
<dbReference type="OMA" id="HDEWRIE"/>
<keyword evidence="6" id="KW-1185">Reference proteome</keyword>
<proteinExistence type="inferred from homology"/>
<reference evidence="5" key="2">
    <citation type="submission" date="2025-08" db="UniProtKB">
        <authorList>
            <consortium name="Ensembl"/>
        </authorList>
    </citation>
    <scope>IDENTIFICATION</scope>
</reference>
<dbReference type="eggNOG" id="ENOG502RU1I">
    <property type="taxonomic scope" value="Eukaryota"/>
</dbReference>
<evidence type="ECO:0000256" key="3">
    <source>
        <dbReference type="SAM" id="Coils"/>
    </source>
</evidence>
<dbReference type="PANTHER" id="PTHR14199">
    <property type="entry name" value="NEUROBLASTOMA BREAKPOINT FAMILY MEMBER 6-LIKE PROTEIN"/>
    <property type="match status" value="1"/>
</dbReference>
<sequence length="289" mass="32882">MCLRFFSPVPGSTSSATNVSMVVSAGPWSSEKAEMNILEINEKLRPQLAEKKQQFKNIKEKFLVTQVACFLASRQNKYKYEECKDLIQSMLRDELQVMEEKLVEQLGQAEELRQYKVLVHSQSRELARLREKLREGRDASRSLNQHLQALLTPDEPDNSQGQDLREQLAEGCRLTENLIHKLSAENDEDVYVEEAEKVRESCAPRKVQKAEEKEFPEDLLEECALTCSNSHGPSDSSQPHRKTKITFEEDQVDSALVVDSEPSHDEGEEALNILPGSLCILCPWYLCLG</sequence>
<dbReference type="SMART" id="SM01148">
    <property type="entry name" value="DUF1220"/>
    <property type="match status" value="1"/>
</dbReference>
<evidence type="ECO:0000259" key="4">
    <source>
        <dbReference type="PROSITE" id="PS51316"/>
    </source>
</evidence>
<dbReference type="STRING" id="9555.ENSPANP00000005751"/>
<dbReference type="InterPro" id="IPR055306">
    <property type="entry name" value="NBPF"/>
</dbReference>
<dbReference type="HOGENOM" id="CLU_004609_1_0_1"/>
<dbReference type="InterPro" id="IPR010630">
    <property type="entry name" value="Olduvai_dom"/>
</dbReference>
<evidence type="ECO:0000256" key="2">
    <source>
        <dbReference type="ARBA" id="ARBA00038417"/>
    </source>
</evidence>
<dbReference type="Proteomes" id="UP000028761">
    <property type="component" value="Chromosome 1"/>
</dbReference>
<comment type="similarity">
    <text evidence="2">Belongs to the NBPF family.</text>
</comment>
<reference evidence="5 6" key="1">
    <citation type="submission" date="2012-03" db="EMBL/GenBank/DDBJ databases">
        <title>Whole Genome Assembly of Papio anubis.</title>
        <authorList>
            <person name="Liu Y.L."/>
            <person name="Abraham K.A."/>
            <person name="Akbar H.A."/>
            <person name="Ali S.A."/>
            <person name="Anosike U.A."/>
            <person name="Aqrawi P.A."/>
            <person name="Arias F.A."/>
            <person name="Attaway T.A."/>
            <person name="Awwad R.A."/>
            <person name="Babu C.B."/>
            <person name="Bandaranaike D.B."/>
            <person name="Battles P.B."/>
            <person name="Bell A.B."/>
            <person name="Beltran B.B."/>
            <person name="Berhane-Mersha D.B."/>
            <person name="Bess C.B."/>
            <person name="Bickham C.B."/>
            <person name="Bolden T.B."/>
            <person name="Carter K.C."/>
            <person name="Chau D.C."/>
            <person name="Chavez A.C."/>
            <person name="Clerc-Blankenburg K.C."/>
            <person name="Coyle M.C."/>
            <person name="Dao M.D."/>
            <person name="Davila M.L.D."/>
            <person name="Davy-Carroll L.D."/>
            <person name="Denson S.D."/>
            <person name="Dinh H.D."/>
            <person name="Fernandez S.F."/>
            <person name="Fernando P.F."/>
            <person name="Forbes L.F."/>
            <person name="Francis C.F."/>
            <person name="Francisco L.F."/>
            <person name="Fu Q.F."/>
            <person name="Garcia-Iii R.G."/>
            <person name="Garrett T.G."/>
            <person name="Gross S.G."/>
            <person name="Gubbala S.G."/>
            <person name="Hirani K.H."/>
            <person name="Hogues M.H."/>
            <person name="Hollins B.H."/>
            <person name="Jackson L.J."/>
            <person name="Javaid M.J."/>
            <person name="Jhangiani S.J."/>
            <person name="Johnson A.J."/>
            <person name="Johnson B.J."/>
            <person name="Jones J.J."/>
            <person name="Joshi V.J."/>
            <person name="Kalu J.K."/>
            <person name="Khan N.K."/>
            <person name="Korchina V.K."/>
            <person name="Kovar C.K."/>
            <person name="Lago L.L."/>
            <person name="Lara F.L."/>
            <person name="Le T.-K.L."/>
            <person name="Lee S.L."/>
            <person name="Legall-Iii F.L."/>
            <person name="Lemon S.L."/>
            <person name="Liu J.L."/>
            <person name="Liu Y.-S.L."/>
            <person name="Liyanage D.L."/>
            <person name="Lopez J.L."/>
            <person name="Lorensuhewa L.L."/>
            <person name="Mata R.M."/>
            <person name="Mathew T.M."/>
            <person name="Mercado C.M."/>
            <person name="Mercado I.M."/>
            <person name="Morales K.M."/>
            <person name="Morgan M.M."/>
            <person name="Munidasa M.M."/>
            <person name="Ngo D.N."/>
            <person name="Nguyen L.N."/>
            <person name="Nguyen T.N."/>
            <person name="Nguyen N.N."/>
            <person name="Obregon M.O."/>
            <person name="Okwuonu G.O."/>
            <person name="Ongeri F.O."/>
            <person name="Onwere C.O."/>
            <person name="Osifeso I.O."/>
            <person name="Parra A.P."/>
            <person name="Patil S.P."/>
            <person name="Perez A.P."/>
            <person name="Perez Y.P."/>
            <person name="Pham C.P."/>
            <person name="Pu L.-L.P."/>
            <person name="Puazo M.P."/>
            <person name="Quiroz J.Q."/>
            <person name="Rouhana J.R."/>
            <person name="Ruiz M.R."/>
            <person name="Ruiz S.-J.R."/>
            <person name="Saada N.S."/>
            <person name="Santibanez J.S."/>
            <person name="Scheel M.S."/>
            <person name="Schneider B.S."/>
            <person name="Simmons D.S."/>
            <person name="Sisson I.S."/>
            <person name="Tang L.-Y.T."/>
            <person name="Thornton R.T."/>
            <person name="Tisius J.T."/>
            <person name="Toledanes G.T."/>
            <person name="Trejos Z.T."/>
            <person name="Usmani K.U."/>
            <person name="Varghese R.V."/>
            <person name="Vattathil S.V."/>
            <person name="Vee V.V."/>
            <person name="Walker D.W."/>
            <person name="Weissenberger G.W."/>
            <person name="White C.W."/>
            <person name="Williams A.W."/>
            <person name="Woodworth J.W."/>
            <person name="Wright R.W."/>
            <person name="Zhu Y.Z."/>
            <person name="Han Y.H."/>
            <person name="Newsham I.N."/>
            <person name="Nazareth L.N."/>
            <person name="Worley K.W."/>
            <person name="Muzny D.M."/>
            <person name="Rogers J.R."/>
            <person name="Gibbs R.G."/>
        </authorList>
    </citation>
    <scope>NUCLEOTIDE SEQUENCE [LARGE SCALE GENOMIC DNA]</scope>
</reference>
<evidence type="ECO:0000313" key="6">
    <source>
        <dbReference type="Proteomes" id="UP000028761"/>
    </source>
</evidence>
<organism evidence="5 6">
    <name type="scientific">Papio anubis</name>
    <name type="common">Olive baboon</name>
    <dbReference type="NCBI Taxonomy" id="9555"/>
    <lineage>
        <taxon>Eukaryota</taxon>
        <taxon>Metazoa</taxon>
        <taxon>Chordata</taxon>
        <taxon>Craniata</taxon>
        <taxon>Vertebrata</taxon>
        <taxon>Euteleostomi</taxon>
        <taxon>Mammalia</taxon>
        <taxon>Eutheria</taxon>
        <taxon>Euarchontoglires</taxon>
        <taxon>Primates</taxon>
        <taxon>Haplorrhini</taxon>
        <taxon>Catarrhini</taxon>
        <taxon>Cercopithecidae</taxon>
        <taxon>Cercopithecinae</taxon>
        <taxon>Papio</taxon>
    </lineage>
</organism>
<dbReference type="Pfam" id="PF06758">
    <property type="entry name" value="Olduvai"/>
    <property type="match status" value="1"/>
</dbReference>
<keyword evidence="1 3" id="KW-0175">Coiled coil</keyword>
<name>A0A096N0G6_PAPAN</name>
<feature type="coiled-coil region" evidence="3">
    <location>
        <begin position="92"/>
        <end position="139"/>
    </location>
</feature>
<dbReference type="PROSITE" id="PS51316">
    <property type="entry name" value="ODV"/>
    <property type="match status" value="1"/>
</dbReference>
<accession>A0A096N0G6</accession>
<protein>
    <recommendedName>
        <fullName evidence="4">Olduvai domain-containing protein</fullName>
    </recommendedName>
</protein>
<dbReference type="AlphaFoldDB" id="A0A096N0G6"/>
<feature type="domain" description="Olduvai" evidence="4">
    <location>
        <begin position="185"/>
        <end position="275"/>
    </location>
</feature>
<reference evidence="5" key="3">
    <citation type="submission" date="2025-09" db="UniProtKB">
        <authorList>
            <consortium name="Ensembl"/>
        </authorList>
    </citation>
    <scope>IDENTIFICATION</scope>
</reference>
<dbReference type="GeneTree" id="ENSGT00420000029746"/>
<evidence type="ECO:0000313" key="5">
    <source>
        <dbReference type="Ensembl" id="ENSPANP00000005751.3"/>
    </source>
</evidence>